<dbReference type="STRING" id="272627.CCC_04140"/>
<accession>A0A0C2YHZ4</accession>
<dbReference type="AlphaFoldDB" id="A0A0C2YHZ4"/>
<name>A0A0C2YHZ4_PARME</name>
<gene>
    <name evidence="1" type="ORF">CCC_04140</name>
</gene>
<sequence>MLRYRITKFGTDLISMTPSVSLDLSPRLENQIVIRQSLSSIRLWCIND</sequence>
<reference evidence="1 2" key="1">
    <citation type="submission" date="2015-01" db="EMBL/GenBank/DDBJ databases">
        <title>Genome Sequence of Magnetospirillum magnetotacticum Strain MS-1.</title>
        <authorList>
            <person name="Marinov G.K."/>
            <person name="Smalley M.D."/>
            <person name="DeSalvo G."/>
        </authorList>
    </citation>
    <scope>NUCLEOTIDE SEQUENCE [LARGE SCALE GENOMIC DNA]</scope>
    <source>
        <strain evidence="1 2">MS-1</strain>
    </source>
</reference>
<proteinExistence type="predicted"/>
<keyword evidence="2" id="KW-1185">Reference proteome</keyword>
<comment type="caution">
    <text evidence="1">The sequence shown here is derived from an EMBL/GenBank/DDBJ whole genome shotgun (WGS) entry which is preliminary data.</text>
</comment>
<evidence type="ECO:0000313" key="2">
    <source>
        <dbReference type="Proteomes" id="UP000031971"/>
    </source>
</evidence>
<dbReference type="Proteomes" id="UP000031971">
    <property type="component" value="Unassembled WGS sequence"/>
</dbReference>
<evidence type="ECO:0000313" key="1">
    <source>
        <dbReference type="EMBL" id="KIL99369.1"/>
    </source>
</evidence>
<protein>
    <submittedName>
        <fullName evidence="1">Uncharacterized protein</fullName>
    </submittedName>
</protein>
<organism evidence="1 2">
    <name type="scientific">Paramagnetospirillum magnetotacticum MS-1</name>
    <dbReference type="NCBI Taxonomy" id="272627"/>
    <lineage>
        <taxon>Bacteria</taxon>
        <taxon>Pseudomonadati</taxon>
        <taxon>Pseudomonadota</taxon>
        <taxon>Alphaproteobacteria</taxon>
        <taxon>Rhodospirillales</taxon>
        <taxon>Magnetospirillaceae</taxon>
        <taxon>Paramagnetospirillum</taxon>
    </lineage>
</organism>
<dbReference type="EMBL" id="JXSL01000024">
    <property type="protein sequence ID" value="KIL99369.1"/>
    <property type="molecule type" value="Genomic_DNA"/>
</dbReference>